<evidence type="ECO:0000313" key="20">
    <source>
        <dbReference type="Proteomes" id="UP000189705"/>
    </source>
</evidence>
<evidence type="ECO:0000256" key="5">
    <source>
        <dbReference type="ARBA" id="ARBA00022737"/>
    </source>
</evidence>
<dbReference type="GO" id="GO:0005634">
    <property type="term" value="C:nucleus"/>
    <property type="evidence" value="ECO:0007669"/>
    <property type="project" value="UniProtKB-SubCell"/>
</dbReference>
<dbReference type="KEGG" id="asn:102381121"/>
<feature type="compositionally biased region" description="Pro residues" evidence="18">
    <location>
        <begin position="556"/>
        <end position="566"/>
    </location>
</feature>
<evidence type="ECO:0000256" key="14">
    <source>
        <dbReference type="ARBA" id="ARBA00074461"/>
    </source>
</evidence>
<accession>A0A3Q0G4A1</accession>
<dbReference type="PROSITE" id="PS00028">
    <property type="entry name" value="ZINC_FINGER_C2H2_1"/>
    <property type="match status" value="3"/>
</dbReference>
<dbReference type="SMART" id="SM00355">
    <property type="entry name" value="ZnF_C2H2"/>
    <property type="match status" value="4"/>
</dbReference>
<evidence type="ECO:0000256" key="16">
    <source>
        <dbReference type="ARBA" id="ARBA00078155"/>
    </source>
</evidence>
<dbReference type="GO" id="GO:0045165">
    <property type="term" value="P:cell fate commitment"/>
    <property type="evidence" value="ECO:0007669"/>
    <property type="project" value="TreeGrafter"/>
</dbReference>
<evidence type="ECO:0000256" key="2">
    <source>
        <dbReference type="ARBA" id="ARBA00006991"/>
    </source>
</evidence>
<evidence type="ECO:0000256" key="4">
    <source>
        <dbReference type="ARBA" id="ARBA00022723"/>
    </source>
</evidence>
<evidence type="ECO:0000256" key="10">
    <source>
        <dbReference type="ARBA" id="ARBA00023125"/>
    </source>
</evidence>
<keyword evidence="5" id="KW-0677">Repeat</keyword>
<reference evidence="21" key="1">
    <citation type="submission" date="2025-08" db="UniProtKB">
        <authorList>
            <consortium name="RefSeq"/>
        </authorList>
    </citation>
    <scope>IDENTIFICATION</scope>
</reference>
<dbReference type="SUPFAM" id="SSF57667">
    <property type="entry name" value="beta-beta-alpha zinc fingers"/>
    <property type="match status" value="2"/>
</dbReference>
<dbReference type="PANTHER" id="PTHR16515">
    <property type="entry name" value="PR DOMAIN ZINC FINGER PROTEIN"/>
    <property type="match status" value="1"/>
</dbReference>
<evidence type="ECO:0000256" key="3">
    <source>
        <dbReference type="ARBA" id="ARBA00022588"/>
    </source>
</evidence>
<organism evidence="20 21">
    <name type="scientific">Alligator sinensis</name>
    <name type="common">Chinese alligator</name>
    <dbReference type="NCBI Taxonomy" id="38654"/>
    <lineage>
        <taxon>Eukaryota</taxon>
        <taxon>Metazoa</taxon>
        <taxon>Chordata</taxon>
        <taxon>Craniata</taxon>
        <taxon>Vertebrata</taxon>
        <taxon>Euteleostomi</taxon>
        <taxon>Archelosauria</taxon>
        <taxon>Archosauria</taxon>
        <taxon>Crocodylia</taxon>
        <taxon>Alligatoridae</taxon>
        <taxon>Alligatorinae</taxon>
        <taxon>Alligator</taxon>
    </lineage>
</organism>
<dbReference type="STRING" id="38654.A0A3Q0G4A1"/>
<feature type="domain" description="C2H2-type" evidence="19">
    <location>
        <begin position="411"/>
        <end position="438"/>
    </location>
</feature>
<keyword evidence="13" id="KW-0539">Nucleus</keyword>
<dbReference type="GO" id="GO:0003700">
    <property type="term" value="F:DNA-binding transcription factor activity"/>
    <property type="evidence" value="ECO:0007669"/>
    <property type="project" value="TreeGrafter"/>
</dbReference>
<evidence type="ECO:0000256" key="11">
    <source>
        <dbReference type="ARBA" id="ARBA00023130"/>
    </source>
</evidence>
<evidence type="ECO:0000256" key="9">
    <source>
        <dbReference type="ARBA" id="ARBA00023015"/>
    </source>
</evidence>
<dbReference type="GeneID" id="102381121"/>
<keyword evidence="6 17" id="KW-0863">Zinc-finger</keyword>
<keyword evidence="7" id="KW-0862">Zinc</keyword>
<dbReference type="InParanoid" id="A0A3Q0G4A1"/>
<feature type="compositionally biased region" description="Low complexity" evidence="18">
    <location>
        <begin position="546"/>
        <end position="555"/>
    </location>
</feature>
<dbReference type="FunFam" id="3.30.160.60:FF:001272">
    <property type="entry name" value="Zinc finger protein 683"/>
    <property type="match status" value="1"/>
</dbReference>
<dbReference type="GO" id="GO:0045087">
    <property type="term" value="P:innate immune response"/>
    <property type="evidence" value="ECO:0007669"/>
    <property type="project" value="UniProtKB-KW"/>
</dbReference>
<dbReference type="Gene3D" id="2.170.270.10">
    <property type="entry name" value="SET domain"/>
    <property type="match status" value="1"/>
</dbReference>
<evidence type="ECO:0000259" key="19">
    <source>
        <dbReference type="PROSITE" id="PS50157"/>
    </source>
</evidence>
<dbReference type="CTD" id="257101"/>
<dbReference type="GO" id="GO:0008270">
    <property type="term" value="F:zinc ion binding"/>
    <property type="evidence" value="ECO:0007669"/>
    <property type="project" value="UniProtKB-KW"/>
</dbReference>
<dbReference type="FunFam" id="3.30.160.60:FF:000262">
    <property type="entry name" value="PR domain zinc finger protein 1"/>
    <property type="match status" value="1"/>
</dbReference>
<dbReference type="GO" id="GO:0005737">
    <property type="term" value="C:cytoplasm"/>
    <property type="evidence" value="ECO:0007669"/>
    <property type="project" value="TreeGrafter"/>
</dbReference>
<name>A0A3Q0G4A1_ALLSI</name>
<evidence type="ECO:0000256" key="12">
    <source>
        <dbReference type="ARBA" id="ARBA00023163"/>
    </source>
</evidence>
<feature type="region of interest" description="Disordered" evidence="18">
    <location>
        <begin position="140"/>
        <end position="186"/>
    </location>
</feature>
<keyword evidence="3" id="KW-0399">Innate immunity</keyword>
<dbReference type="InterPro" id="IPR013087">
    <property type="entry name" value="Znf_C2H2_type"/>
</dbReference>
<evidence type="ECO:0000313" key="21">
    <source>
        <dbReference type="RefSeq" id="XP_025054521.1"/>
    </source>
</evidence>
<evidence type="ECO:0000256" key="7">
    <source>
        <dbReference type="ARBA" id="ARBA00022833"/>
    </source>
</evidence>
<dbReference type="Gene3D" id="3.30.160.60">
    <property type="entry name" value="Classic Zinc Finger"/>
    <property type="match status" value="3"/>
</dbReference>
<feature type="domain" description="C2H2-type" evidence="19">
    <location>
        <begin position="467"/>
        <end position="494"/>
    </location>
</feature>
<dbReference type="GO" id="GO:0006357">
    <property type="term" value="P:regulation of transcription by RNA polymerase II"/>
    <property type="evidence" value="ECO:0007669"/>
    <property type="project" value="TreeGrafter"/>
</dbReference>
<dbReference type="FunFam" id="3.30.160.60:FF:000132">
    <property type="entry name" value="PR domain zinc finger protein 1"/>
    <property type="match status" value="1"/>
</dbReference>
<keyword evidence="4" id="KW-0479">Metal-binding</keyword>
<dbReference type="Pfam" id="PF21549">
    <property type="entry name" value="PRDM2_PR"/>
    <property type="match status" value="1"/>
</dbReference>
<dbReference type="PANTHER" id="PTHR16515:SF64">
    <property type="entry name" value="PR DOMAIN ZINC FINGER PROTEIN 1"/>
    <property type="match status" value="1"/>
</dbReference>
<feature type="domain" description="C2H2-type" evidence="19">
    <location>
        <begin position="439"/>
        <end position="466"/>
    </location>
</feature>
<feature type="region of interest" description="Disordered" evidence="18">
    <location>
        <begin position="320"/>
        <end position="378"/>
    </location>
</feature>
<protein>
    <recommendedName>
        <fullName evidence="14">Tissue-resident T-cell transcription regulator protein ZNF683</fullName>
    </recommendedName>
    <alternativeName>
        <fullName evidence="15">Homolog of Blimp-1 in T-cell</fullName>
    </alternativeName>
    <alternativeName>
        <fullName evidence="16">Zinc finger protein 683</fullName>
    </alternativeName>
</protein>
<keyword evidence="8" id="KW-0391">Immunity</keyword>
<keyword evidence="11" id="KW-1064">Adaptive immunity</keyword>
<dbReference type="InterPro" id="IPR036236">
    <property type="entry name" value="Znf_C2H2_sf"/>
</dbReference>
<keyword evidence="9" id="KW-0805">Transcription regulation</keyword>
<feature type="region of interest" description="Disordered" evidence="18">
    <location>
        <begin position="542"/>
        <end position="569"/>
    </location>
</feature>
<dbReference type="InterPro" id="IPR001214">
    <property type="entry name" value="SET_dom"/>
</dbReference>
<comment type="subcellular location">
    <subcellularLocation>
        <location evidence="1">Nucleus</location>
    </subcellularLocation>
</comment>
<evidence type="ECO:0000256" key="15">
    <source>
        <dbReference type="ARBA" id="ARBA00075301"/>
    </source>
</evidence>
<evidence type="ECO:0000256" key="18">
    <source>
        <dbReference type="SAM" id="MobiDB-lite"/>
    </source>
</evidence>
<dbReference type="GO" id="GO:0002682">
    <property type="term" value="P:regulation of immune system process"/>
    <property type="evidence" value="ECO:0007669"/>
    <property type="project" value="UniProtKB-ARBA"/>
</dbReference>
<dbReference type="PROSITE" id="PS50157">
    <property type="entry name" value="ZINC_FINGER_C2H2_2"/>
    <property type="match status" value="3"/>
</dbReference>
<dbReference type="AlphaFoldDB" id="A0A3Q0G4A1"/>
<keyword evidence="12" id="KW-0804">Transcription</keyword>
<keyword evidence="10" id="KW-0238">DNA-binding</keyword>
<proteinExistence type="inferred from homology"/>
<comment type="similarity">
    <text evidence="2">Belongs to the krueppel C2H2-type zinc-finger protein family.</text>
</comment>
<evidence type="ECO:0000256" key="13">
    <source>
        <dbReference type="ARBA" id="ARBA00023242"/>
    </source>
</evidence>
<dbReference type="RefSeq" id="XP_025054521.1">
    <property type="nucleotide sequence ID" value="XM_025198736.1"/>
</dbReference>
<evidence type="ECO:0000256" key="6">
    <source>
        <dbReference type="ARBA" id="ARBA00022771"/>
    </source>
</evidence>
<dbReference type="InterPro" id="IPR050331">
    <property type="entry name" value="Zinc_finger"/>
</dbReference>
<sequence length="577" mass="62330">MRGETSPVPRWREADLEARCTYVVKDQPPARPHLPRTQASLGRTLAFPRSHASEVYAPGAQLHHVLGTRDLRCHDWMRYINPALGTAAQNLVACQHDRDIYFYALAPIPPGAERLMWPGREVAQRLQCPALAAKLEPQGVGTPCPEPGSKMPASAGTPDCQSLSTKHTKEEEEDERTDVQGLGRGMGSRTMEVSRAVWPWPPGLSLSHDAAGEASGSACQRNGNALSQPGLGLCPCSLATSPRPELQRHLSGLSPSCPLYWPPGYLYACSPSLAHCPRVLLVPHASPFPPLPALSRAGETSPLGLPSQGYGQALREGLVPYPGAHRTVPPPPLGKQDDPQLQKPGSLALGSGSGLQPCLHPGADTAPRSKAQPQRPTSRLALQLDAVNLSMPKTPRPGALPPKKQSSRPKYECNICAKTFGQLSNLKVHLRVHSGERPFQCPVCKKRFTQLAHLQKHRLVHTGEKPHECLVCHKRFSSTSNLKTHLRLHSACYTHLPDAPVLLTRAPLLVPFTWATEIPCSKSAFKGRNRLRQHSARLHPGHWQEALPGSSLSPKASPPAPAPAPAPTGGCCSNALI</sequence>
<dbReference type="GO" id="GO:0002250">
    <property type="term" value="P:adaptive immune response"/>
    <property type="evidence" value="ECO:0007669"/>
    <property type="project" value="UniProtKB-KW"/>
</dbReference>
<evidence type="ECO:0000256" key="1">
    <source>
        <dbReference type="ARBA" id="ARBA00004123"/>
    </source>
</evidence>
<dbReference type="GO" id="GO:0000978">
    <property type="term" value="F:RNA polymerase II cis-regulatory region sequence-specific DNA binding"/>
    <property type="evidence" value="ECO:0007669"/>
    <property type="project" value="TreeGrafter"/>
</dbReference>
<gene>
    <name evidence="21" type="primary">ZNF683</name>
</gene>
<dbReference type="Proteomes" id="UP000189705">
    <property type="component" value="Unplaced"/>
</dbReference>
<dbReference type="GO" id="GO:0051239">
    <property type="term" value="P:regulation of multicellular organismal process"/>
    <property type="evidence" value="ECO:0007669"/>
    <property type="project" value="UniProtKB-ARBA"/>
</dbReference>
<evidence type="ECO:0000256" key="8">
    <source>
        <dbReference type="ARBA" id="ARBA00022859"/>
    </source>
</evidence>
<keyword evidence="20" id="KW-1185">Reference proteome</keyword>
<dbReference type="InterPro" id="IPR046341">
    <property type="entry name" value="SET_dom_sf"/>
</dbReference>
<evidence type="ECO:0000256" key="17">
    <source>
        <dbReference type="PROSITE-ProRule" id="PRU00042"/>
    </source>
</evidence>
<dbReference type="Pfam" id="PF00096">
    <property type="entry name" value="zf-C2H2"/>
    <property type="match status" value="3"/>
</dbReference>